<evidence type="ECO:0000256" key="1">
    <source>
        <dbReference type="ARBA" id="ARBA00022614"/>
    </source>
</evidence>
<dbReference type="Pfam" id="PF00560">
    <property type="entry name" value="LRR_1"/>
    <property type="match status" value="1"/>
</dbReference>
<dbReference type="AlphaFoldDB" id="A0A2I0I0V2"/>
<dbReference type="STRING" id="22663.A0A2I0I0V2"/>
<dbReference type="EMBL" id="PGOL01004555">
    <property type="protein sequence ID" value="PKI37106.1"/>
    <property type="molecule type" value="Genomic_DNA"/>
</dbReference>
<proteinExistence type="predicted"/>
<dbReference type="Gene3D" id="3.80.10.10">
    <property type="entry name" value="Ribonuclease Inhibitor"/>
    <property type="match status" value="1"/>
</dbReference>
<dbReference type="SUPFAM" id="SSF52058">
    <property type="entry name" value="L domain-like"/>
    <property type="match status" value="1"/>
</dbReference>
<evidence type="ECO:0000313" key="3">
    <source>
        <dbReference type="EMBL" id="PKI37106.1"/>
    </source>
</evidence>
<keyword evidence="1" id="KW-0433">Leucine-rich repeat</keyword>
<dbReference type="InterPro" id="IPR052592">
    <property type="entry name" value="LRR-RLK"/>
</dbReference>
<name>A0A2I0I0V2_PUNGR</name>
<keyword evidence="2" id="KW-0677">Repeat</keyword>
<evidence type="ECO:0000256" key="2">
    <source>
        <dbReference type="ARBA" id="ARBA00022737"/>
    </source>
</evidence>
<dbReference type="FunFam" id="3.80.10.10:FF:000383">
    <property type="entry name" value="Leucine-rich repeat receptor protein kinase EMS1"/>
    <property type="match status" value="1"/>
</dbReference>
<gene>
    <name evidence="3" type="ORF">CRG98_042505</name>
</gene>
<keyword evidence="4" id="KW-1185">Reference proteome</keyword>
<reference evidence="3 4" key="1">
    <citation type="submission" date="2017-11" db="EMBL/GenBank/DDBJ databases">
        <title>De-novo sequencing of pomegranate (Punica granatum L.) genome.</title>
        <authorList>
            <person name="Akparov Z."/>
            <person name="Amiraslanov A."/>
            <person name="Hajiyeva S."/>
            <person name="Abbasov M."/>
            <person name="Kaur K."/>
            <person name="Hamwieh A."/>
            <person name="Solovyev V."/>
            <person name="Salamov A."/>
            <person name="Braich B."/>
            <person name="Kosarev P."/>
            <person name="Mahmoud A."/>
            <person name="Hajiyev E."/>
            <person name="Babayeva S."/>
            <person name="Izzatullayeva V."/>
            <person name="Mammadov A."/>
            <person name="Mammadov A."/>
            <person name="Sharifova S."/>
            <person name="Ojaghi J."/>
            <person name="Eynullazada K."/>
            <person name="Bayramov B."/>
            <person name="Abdulazimova A."/>
            <person name="Shahmuradov I."/>
        </authorList>
    </citation>
    <scope>NUCLEOTIDE SEQUENCE [LARGE SCALE GENOMIC DNA]</scope>
    <source>
        <strain evidence="4">cv. AG2017</strain>
        <tissue evidence="3">Leaf</tissue>
    </source>
</reference>
<sequence>MFGEDHVLKHFSPYPALPLIKCLIFGSVREIDLPGQELRGTPPVELICRLRYLEKLAVGFNSLHGPVSVDLANCVKLRYLDLGSNLFISGPFPSTSAISELRYQYIDAGSFSGSFPWASFRNTGNVVVLSVGDNVEFHPRWGNLVDLHQLELYGNALTGKFPVGFGNLTELPYFHASMNQLEGDLSELRFMTKLDALVLFRNNFSGEVPREYGEFQKLINMSLCYNRLTGPLPHARGSWAEFNYIDVSGNF</sequence>
<evidence type="ECO:0000313" key="4">
    <source>
        <dbReference type="Proteomes" id="UP000233551"/>
    </source>
</evidence>
<dbReference type="PANTHER" id="PTHR48054">
    <property type="entry name" value="RECEPTOR KINASE-LIKE PROTEIN XA21"/>
    <property type="match status" value="1"/>
</dbReference>
<dbReference type="Proteomes" id="UP000233551">
    <property type="component" value="Unassembled WGS sequence"/>
</dbReference>
<dbReference type="InterPro" id="IPR032675">
    <property type="entry name" value="LRR_dom_sf"/>
</dbReference>
<dbReference type="PANTHER" id="PTHR48054:SF82">
    <property type="entry name" value="LRR RECEPTOR-LIKE SERINE_THREONINE-PROTEIN KINASE FLS2"/>
    <property type="match status" value="1"/>
</dbReference>
<organism evidence="3 4">
    <name type="scientific">Punica granatum</name>
    <name type="common">Pomegranate</name>
    <dbReference type="NCBI Taxonomy" id="22663"/>
    <lineage>
        <taxon>Eukaryota</taxon>
        <taxon>Viridiplantae</taxon>
        <taxon>Streptophyta</taxon>
        <taxon>Embryophyta</taxon>
        <taxon>Tracheophyta</taxon>
        <taxon>Spermatophyta</taxon>
        <taxon>Magnoliopsida</taxon>
        <taxon>eudicotyledons</taxon>
        <taxon>Gunneridae</taxon>
        <taxon>Pentapetalae</taxon>
        <taxon>rosids</taxon>
        <taxon>malvids</taxon>
        <taxon>Myrtales</taxon>
        <taxon>Lythraceae</taxon>
        <taxon>Punica</taxon>
    </lineage>
</organism>
<accession>A0A2I0I0V2</accession>
<protein>
    <submittedName>
        <fullName evidence="3">Uncharacterized protein</fullName>
    </submittedName>
</protein>
<dbReference type="InterPro" id="IPR001611">
    <property type="entry name" value="Leu-rich_rpt"/>
</dbReference>
<comment type="caution">
    <text evidence="3">The sequence shown here is derived from an EMBL/GenBank/DDBJ whole genome shotgun (WGS) entry which is preliminary data.</text>
</comment>